<evidence type="ECO:0000313" key="5">
    <source>
        <dbReference type="Proteomes" id="UP000320393"/>
    </source>
</evidence>
<accession>A0A537LVK5</accession>
<evidence type="ECO:0000256" key="2">
    <source>
        <dbReference type="ARBA" id="ARBA00022729"/>
    </source>
</evidence>
<keyword evidence="2" id="KW-0732">Signal</keyword>
<dbReference type="Pfam" id="PF13458">
    <property type="entry name" value="Peripla_BP_6"/>
    <property type="match status" value="1"/>
</dbReference>
<dbReference type="PANTHER" id="PTHR30483">
    <property type="entry name" value="LEUCINE-SPECIFIC-BINDING PROTEIN"/>
    <property type="match status" value="1"/>
</dbReference>
<dbReference type="AlphaFoldDB" id="A0A537LVK5"/>
<dbReference type="SUPFAM" id="SSF53822">
    <property type="entry name" value="Periplasmic binding protein-like I"/>
    <property type="match status" value="1"/>
</dbReference>
<feature type="domain" description="Leucine-binding protein" evidence="3">
    <location>
        <begin position="55"/>
        <end position="384"/>
    </location>
</feature>
<gene>
    <name evidence="4" type="ORF">E6H02_06305</name>
</gene>
<dbReference type="InterPro" id="IPR051010">
    <property type="entry name" value="BCAA_transport"/>
</dbReference>
<evidence type="ECO:0000256" key="1">
    <source>
        <dbReference type="ARBA" id="ARBA00010062"/>
    </source>
</evidence>
<organism evidence="4 5">
    <name type="scientific">Candidatus Segetimicrobium genomatis</name>
    <dbReference type="NCBI Taxonomy" id="2569760"/>
    <lineage>
        <taxon>Bacteria</taxon>
        <taxon>Bacillati</taxon>
        <taxon>Candidatus Sysuimicrobiota</taxon>
        <taxon>Candidatus Sysuimicrobiia</taxon>
        <taxon>Candidatus Sysuimicrobiales</taxon>
        <taxon>Candidatus Segetimicrobiaceae</taxon>
        <taxon>Candidatus Segetimicrobium</taxon>
    </lineage>
</organism>
<dbReference type="InterPro" id="IPR028082">
    <property type="entry name" value="Peripla_BP_I"/>
</dbReference>
<name>A0A537LVK5_9BACT</name>
<protein>
    <submittedName>
        <fullName evidence="4">ABC transporter substrate-binding protein</fullName>
    </submittedName>
</protein>
<reference evidence="4 5" key="1">
    <citation type="journal article" date="2019" name="Nat. Microbiol.">
        <title>Mediterranean grassland soil C-N compound turnover is dependent on rainfall and depth, and is mediated by genomically divergent microorganisms.</title>
        <authorList>
            <person name="Diamond S."/>
            <person name="Andeer P.F."/>
            <person name="Li Z."/>
            <person name="Crits-Christoph A."/>
            <person name="Burstein D."/>
            <person name="Anantharaman K."/>
            <person name="Lane K.R."/>
            <person name="Thomas B.C."/>
            <person name="Pan C."/>
            <person name="Northen T.R."/>
            <person name="Banfield J.F."/>
        </authorList>
    </citation>
    <scope>NUCLEOTIDE SEQUENCE [LARGE SCALE GENOMIC DNA]</scope>
    <source>
        <strain evidence="4">NP_5</strain>
    </source>
</reference>
<dbReference type="Proteomes" id="UP000320393">
    <property type="component" value="Unassembled WGS sequence"/>
</dbReference>
<comment type="similarity">
    <text evidence="1">Belongs to the leucine-binding protein family.</text>
</comment>
<dbReference type="InterPro" id="IPR028081">
    <property type="entry name" value="Leu-bd"/>
</dbReference>
<sequence>MSGRNAGRPRRKPSGSLVSLPKTQAVGVMRRRLWGILLIAALAVPATGAAQGQGIRVGLAVAIKSDIALYGDPIRNGFLIAFRQFNERRLILIDPIIEDTGGSRDGAIDAFQKLIRRDEVAVILGPVLSSQAFAADPLAVQAGVPVVAVSNPAKGIPEIGPTVFRISAPEAAQIPKEIATAKKVLHLERVVVLYDNADDSTVSGYRAFADELEKNGIQVADTITFARGGSDFSEPLARAKAAAPQAIIVSALAREGALLLTQARGLGISVPFIGGYGLNDASVLAGAGAAAEGLIVGAAWVPSAPSVMNVKFYNAYKDTYKREPNQLAAQAYAGAQVVAEAIRRASLAGGESIRTQRTRITEALKTIKNFQTPLGRISITSARDVDQPRTYVAVVRGGRFVELNAPW</sequence>
<dbReference type="CDD" id="cd06348">
    <property type="entry name" value="PBP1_ABC_HAAT-like"/>
    <property type="match status" value="1"/>
</dbReference>
<dbReference type="EMBL" id="VBAM01000199">
    <property type="protein sequence ID" value="TMJ12044.1"/>
    <property type="molecule type" value="Genomic_DNA"/>
</dbReference>
<dbReference type="PANTHER" id="PTHR30483:SF6">
    <property type="entry name" value="PERIPLASMIC BINDING PROTEIN OF ABC TRANSPORTER FOR NATURAL AMINO ACIDS"/>
    <property type="match status" value="1"/>
</dbReference>
<dbReference type="Gene3D" id="3.40.50.2300">
    <property type="match status" value="2"/>
</dbReference>
<proteinExistence type="inferred from homology"/>
<evidence type="ECO:0000313" key="4">
    <source>
        <dbReference type="EMBL" id="TMJ12044.1"/>
    </source>
</evidence>
<evidence type="ECO:0000259" key="3">
    <source>
        <dbReference type="Pfam" id="PF13458"/>
    </source>
</evidence>
<comment type="caution">
    <text evidence="4">The sequence shown here is derived from an EMBL/GenBank/DDBJ whole genome shotgun (WGS) entry which is preliminary data.</text>
</comment>